<keyword evidence="9" id="KW-1185">Reference proteome</keyword>
<keyword evidence="3 6" id="KW-0812">Transmembrane</keyword>
<evidence type="ECO:0000313" key="9">
    <source>
        <dbReference type="Proteomes" id="UP001445076"/>
    </source>
</evidence>
<feature type="transmembrane region" description="Helical" evidence="6">
    <location>
        <begin position="220"/>
        <end position="244"/>
    </location>
</feature>
<feature type="domain" description="Amino acid transporter transmembrane" evidence="7">
    <location>
        <begin position="25"/>
        <end position="260"/>
    </location>
</feature>
<evidence type="ECO:0000259" key="7">
    <source>
        <dbReference type="Pfam" id="PF01490"/>
    </source>
</evidence>
<proteinExistence type="predicted"/>
<gene>
    <name evidence="8" type="ORF">OTU49_016504</name>
</gene>
<accession>A0AAW0YS45</accession>
<comment type="subcellular location">
    <subcellularLocation>
        <location evidence="1">Membrane</location>
    </subcellularLocation>
</comment>
<feature type="transmembrane region" description="Helical" evidence="6">
    <location>
        <begin position="85"/>
        <end position="105"/>
    </location>
</feature>
<sequence>MLINTLICNQSIYVQCKLLYVFPITGWFGFILFGVLVVVQVYTAILLGRSWLIMEVFWPREAIIQCRYPYPALAEKAGGIILKRVVTVMLDAAIFGAAVPFMLLASETLQELMDWLAGLNFSFCYWLLITTVVLTPLLWLGTPKDLGVVTWLGAGSMVTVSVLTFTGLILDAPQTFTPPPSVPTFTAAAYCFGAVAFQFDIHPMILTVQMDMQQKQRLPLALIIAFIIVITLFGGISCVAFFLFGSSIKTNILNNLSHGPLLYFNMVVVSMQVSSSSDMEQKQHSYCAQITASYT</sequence>
<reference evidence="8 9" key="1">
    <citation type="journal article" date="2024" name="BMC Genomics">
        <title>Genome assembly of redclaw crayfish (Cherax quadricarinatus) provides insights into its immune adaptation and hypoxia tolerance.</title>
        <authorList>
            <person name="Liu Z."/>
            <person name="Zheng J."/>
            <person name="Li H."/>
            <person name="Fang K."/>
            <person name="Wang S."/>
            <person name="He J."/>
            <person name="Zhou D."/>
            <person name="Weng S."/>
            <person name="Chi M."/>
            <person name="Gu Z."/>
            <person name="He J."/>
            <person name="Li F."/>
            <person name="Wang M."/>
        </authorList>
    </citation>
    <scope>NUCLEOTIDE SEQUENCE [LARGE SCALE GENOMIC DNA]</scope>
    <source>
        <strain evidence="8">ZL_2023a</strain>
    </source>
</reference>
<evidence type="ECO:0000256" key="2">
    <source>
        <dbReference type="ARBA" id="ARBA00022448"/>
    </source>
</evidence>
<keyword evidence="4 6" id="KW-1133">Transmembrane helix</keyword>
<dbReference type="AlphaFoldDB" id="A0AAW0YS45"/>
<evidence type="ECO:0000256" key="5">
    <source>
        <dbReference type="ARBA" id="ARBA00023136"/>
    </source>
</evidence>
<comment type="caution">
    <text evidence="8">The sequence shown here is derived from an EMBL/GenBank/DDBJ whole genome shotgun (WGS) entry which is preliminary data.</text>
</comment>
<dbReference type="Proteomes" id="UP001445076">
    <property type="component" value="Unassembled WGS sequence"/>
</dbReference>
<protein>
    <recommendedName>
        <fullName evidence="7">Amino acid transporter transmembrane domain-containing protein</fullName>
    </recommendedName>
</protein>
<dbReference type="InterPro" id="IPR013057">
    <property type="entry name" value="AA_transpt_TM"/>
</dbReference>
<dbReference type="GO" id="GO:0016020">
    <property type="term" value="C:membrane"/>
    <property type="evidence" value="ECO:0007669"/>
    <property type="project" value="UniProtKB-SubCell"/>
</dbReference>
<dbReference type="Pfam" id="PF01490">
    <property type="entry name" value="Aa_trans"/>
    <property type="match status" value="1"/>
</dbReference>
<evidence type="ECO:0000256" key="3">
    <source>
        <dbReference type="ARBA" id="ARBA00022692"/>
    </source>
</evidence>
<evidence type="ECO:0000256" key="6">
    <source>
        <dbReference type="SAM" id="Phobius"/>
    </source>
</evidence>
<keyword evidence="5 6" id="KW-0472">Membrane</keyword>
<evidence type="ECO:0000313" key="8">
    <source>
        <dbReference type="EMBL" id="KAK8754501.1"/>
    </source>
</evidence>
<evidence type="ECO:0000256" key="1">
    <source>
        <dbReference type="ARBA" id="ARBA00004370"/>
    </source>
</evidence>
<dbReference type="EMBL" id="JARKIK010000001">
    <property type="protein sequence ID" value="KAK8754501.1"/>
    <property type="molecule type" value="Genomic_DNA"/>
</dbReference>
<keyword evidence="2" id="KW-0813">Transport</keyword>
<organism evidence="8 9">
    <name type="scientific">Cherax quadricarinatus</name>
    <name type="common">Australian red claw crayfish</name>
    <dbReference type="NCBI Taxonomy" id="27406"/>
    <lineage>
        <taxon>Eukaryota</taxon>
        <taxon>Metazoa</taxon>
        <taxon>Ecdysozoa</taxon>
        <taxon>Arthropoda</taxon>
        <taxon>Crustacea</taxon>
        <taxon>Multicrustacea</taxon>
        <taxon>Malacostraca</taxon>
        <taxon>Eumalacostraca</taxon>
        <taxon>Eucarida</taxon>
        <taxon>Decapoda</taxon>
        <taxon>Pleocyemata</taxon>
        <taxon>Astacidea</taxon>
        <taxon>Parastacoidea</taxon>
        <taxon>Parastacidae</taxon>
        <taxon>Cherax</taxon>
    </lineage>
</organism>
<feature type="transmembrane region" description="Helical" evidence="6">
    <location>
        <begin position="182"/>
        <end position="199"/>
    </location>
</feature>
<feature type="transmembrane region" description="Helical" evidence="6">
    <location>
        <begin position="148"/>
        <end position="170"/>
    </location>
</feature>
<feature type="transmembrane region" description="Helical" evidence="6">
    <location>
        <begin position="27"/>
        <end position="47"/>
    </location>
</feature>
<evidence type="ECO:0000256" key="4">
    <source>
        <dbReference type="ARBA" id="ARBA00022989"/>
    </source>
</evidence>
<feature type="transmembrane region" description="Helical" evidence="6">
    <location>
        <begin position="117"/>
        <end position="141"/>
    </location>
</feature>
<dbReference type="PANTHER" id="PTHR48017">
    <property type="entry name" value="OS05G0424000 PROTEIN-RELATED"/>
    <property type="match status" value="1"/>
</dbReference>
<name>A0AAW0YS45_CHEQU</name>
<feature type="non-terminal residue" evidence="8">
    <location>
        <position position="295"/>
    </location>
</feature>